<evidence type="ECO:0000256" key="2">
    <source>
        <dbReference type="SAM" id="Phobius"/>
    </source>
</evidence>
<feature type="region of interest" description="Disordered" evidence="1">
    <location>
        <begin position="272"/>
        <end position="305"/>
    </location>
</feature>
<dbReference type="EMBL" id="CP077062">
    <property type="protein sequence ID" value="QWZ08243.1"/>
    <property type="molecule type" value="Genomic_DNA"/>
</dbReference>
<reference evidence="4" key="1">
    <citation type="submission" date="2021-06" db="EMBL/GenBank/DDBJ databases">
        <title>Complete genome sequence of Nocardioides sp. G188.</title>
        <authorList>
            <person name="Im W.-T."/>
        </authorList>
    </citation>
    <scope>NUCLEOTIDE SEQUENCE</scope>
    <source>
        <strain evidence="4">G188</strain>
    </source>
</reference>
<protein>
    <submittedName>
        <fullName evidence="4">Esterase-like activity of phytase family protein</fullName>
    </submittedName>
</protein>
<accession>A0A975Y099</accession>
<evidence type="ECO:0000313" key="4">
    <source>
        <dbReference type="EMBL" id="QWZ08243.1"/>
    </source>
</evidence>
<keyword evidence="2" id="KW-1133">Transmembrane helix</keyword>
<keyword evidence="5" id="KW-1185">Reference proteome</keyword>
<organism evidence="4 5">
    <name type="scientific">Nocardioides panacis</name>
    <dbReference type="NCBI Taxonomy" id="2849501"/>
    <lineage>
        <taxon>Bacteria</taxon>
        <taxon>Bacillati</taxon>
        <taxon>Actinomycetota</taxon>
        <taxon>Actinomycetes</taxon>
        <taxon>Propionibacteriales</taxon>
        <taxon>Nocardioidaceae</taxon>
        <taxon>Nocardioides</taxon>
    </lineage>
</organism>
<proteinExistence type="predicted"/>
<gene>
    <name evidence="4" type="ORF">KRR39_23485</name>
</gene>
<evidence type="ECO:0000313" key="5">
    <source>
        <dbReference type="Proteomes" id="UP000683575"/>
    </source>
</evidence>
<dbReference type="Proteomes" id="UP000683575">
    <property type="component" value="Chromosome"/>
</dbReference>
<sequence length="337" mass="35782">MTGWPRTRAAALLAPFLTVLATGAGAAYAAPDDPVPSRTLFTIDDDEVFESSGLVDTGRVVYTINDSGDDAVVYGLDPGTGRPVSRTTYAGSVEDVEAIAPGRDGRVWVGDIGDNRRRRDDVTVYRVDPRDGEHPATPHRLTYPDGAHDAETLLVHPRTGRVFVVSKSPFGGTVYAAPRTLSGAATDRLTSFARVSGLVTDGTFFAGGRRVLLRTYGTASVYTFPGFALVGTVRLPAQRQGEGISVSPQGRVLVSSEGPRSDVLEVTLPAALTDPSATPAAAPLGPGPTRDPQRPGDRPPRDRTAEEWGWVALASVGVLSLGYLTLRAVRPRGPRRR</sequence>
<keyword evidence="2" id="KW-0472">Membrane</keyword>
<feature type="transmembrane region" description="Helical" evidence="2">
    <location>
        <begin position="308"/>
        <end position="329"/>
    </location>
</feature>
<keyword evidence="3" id="KW-0732">Signal</keyword>
<name>A0A975Y099_9ACTN</name>
<dbReference type="RefSeq" id="WP_216939752.1">
    <property type="nucleotide sequence ID" value="NZ_CP077062.1"/>
</dbReference>
<dbReference type="KEGG" id="nps:KRR39_23485"/>
<evidence type="ECO:0000256" key="1">
    <source>
        <dbReference type="SAM" id="MobiDB-lite"/>
    </source>
</evidence>
<feature type="chain" id="PRO_5038145318" evidence="3">
    <location>
        <begin position="30"/>
        <end position="337"/>
    </location>
</feature>
<feature type="signal peptide" evidence="3">
    <location>
        <begin position="1"/>
        <end position="29"/>
    </location>
</feature>
<feature type="compositionally biased region" description="Low complexity" evidence="1">
    <location>
        <begin position="277"/>
        <end position="290"/>
    </location>
</feature>
<keyword evidence="2" id="KW-0812">Transmembrane</keyword>
<dbReference type="AlphaFoldDB" id="A0A975Y099"/>
<feature type="compositionally biased region" description="Basic and acidic residues" evidence="1">
    <location>
        <begin position="291"/>
        <end position="305"/>
    </location>
</feature>
<evidence type="ECO:0000256" key="3">
    <source>
        <dbReference type="SAM" id="SignalP"/>
    </source>
</evidence>